<gene>
    <name evidence="2" type="ORF">CJD38_12785</name>
</gene>
<organism evidence="2 3">
    <name type="scientific">Stenotrophobium rhamnosiphilum</name>
    <dbReference type="NCBI Taxonomy" id="2029166"/>
    <lineage>
        <taxon>Bacteria</taxon>
        <taxon>Pseudomonadati</taxon>
        <taxon>Pseudomonadota</taxon>
        <taxon>Gammaproteobacteria</taxon>
        <taxon>Nevskiales</taxon>
        <taxon>Nevskiaceae</taxon>
        <taxon>Stenotrophobium</taxon>
    </lineage>
</organism>
<dbReference type="EMBL" id="QANS01000004">
    <property type="protein sequence ID" value="PTU31157.1"/>
    <property type="molecule type" value="Genomic_DNA"/>
</dbReference>
<dbReference type="Proteomes" id="UP000244248">
    <property type="component" value="Unassembled WGS sequence"/>
</dbReference>
<feature type="chain" id="PRO_5015433805" evidence="1">
    <location>
        <begin position="24"/>
        <end position="230"/>
    </location>
</feature>
<keyword evidence="1" id="KW-0732">Signal</keyword>
<dbReference type="RefSeq" id="WP_107940744.1">
    <property type="nucleotide sequence ID" value="NZ_QANS01000004.1"/>
</dbReference>
<reference evidence="2 3" key="1">
    <citation type="submission" date="2018-04" db="EMBL/GenBank/DDBJ databases">
        <title>Novel species isolated from glacier.</title>
        <authorList>
            <person name="Liu Q."/>
            <person name="Xin Y.-H."/>
        </authorList>
    </citation>
    <scope>NUCLEOTIDE SEQUENCE [LARGE SCALE GENOMIC DNA]</scope>
    <source>
        <strain evidence="2 3">GT1R17</strain>
    </source>
</reference>
<dbReference type="AlphaFoldDB" id="A0A2T5MF21"/>
<proteinExistence type="predicted"/>
<sequence length="230" mass="24247">MLKKVLVAVSSLAILAAASAANAGGPSPVPVYPATGTVKIKGTEQIASSAYKIFSVTVTNQKLIRLMMGNDVNTPLLNEKNLVLGYIGDTRYCSGQNYVVWNKSTSQIVGLVAAINACNGNAQAVYPANGKSGAHTYLSTTELYFPTTEDNCSSLNKSHIYGTASALQTKSAKMNVAREITFTGSKITRLVGDVTDFVEDAGLTIVDGTFSVNYTKQLGTSNQNLSGLCE</sequence>
<evidence type="ECO:0000313" key="2">
    <source>
        <dbReference type="EMBL" id="PTU31157.1"/>
    </source>
</evidence>
<comment type="caution">
    <text evidence="2">The sequence shown here is derived from an EMBL/GenBank/DDBJ whole genome shotgun (WGS) entry which is preliminary data.</text>
</comment>
<name>A0A2T5MF21_9GAMM</name>
<protein>
    <submittedName>
        <fullName evidence="2">Uncharacterized protein</fullName>
    </submittedName>
</protein>
<accession>A0A2T5MF21</accession>
<keyword evidence="3" id="KW-1185">Reference proteome</keyword>
<evidence type="ECO:0000313" key="3">
    <source>
        <dbReference type="Proteomes" id="UP000244248"/>
    </source>
</evidence>
<feature type="signal peptide" evidence="1">
    <location>
        <begin position="1"/>
        <end position="23"/>
    </location>
</feature>
<evidence type="ECO:0000256" key="1">
    <source>
        <dbReference type="SAM" id="SignalP"/>
    </source>
</evidence>